<feature type="domain" description="DUF7869" evidence="2">
    <location>
        <begin position="678"/>
        <end position="758"/>
    </location>
</feature>
<dbReference type="PANTHER" id="PTHR10773">
    <property type="entry name" value="DNA-DIRECTED RNA POLYMERASES I, II, AND III SUBUNIT RPABC2"/>
    <property type="match status" value="1"/>
</dbReference>
<evidence type="ECO:0000259" key="2">
    <source>
        <dbReference type="Pfam" id="PF25273"/>
    </source>
</evidence>
<feature type="region of interest" description="Disordered" evidence="1">
    <location>
        <begin position="275"/>
        <end position="318"/>
    </location>
</feature>
<reference evidence="3" key="1">
    <citation type="submission" date="2021-07" db="EMBL/GenBank/DDBJ databases">
        <authorList>
            <person name="Catto M.A."/>
            <person name="Jacobson A."/>
            <person name="Kennedy G."/>
            <person name="Labadie P."/>
            <person name="Hunt B.G."/>
            <person name="Srinivasan R."/>
        </authorList>
    </citation>
    <scope>NUCLEOTIDE SEQUENCE</scope>
    <source>
        <strain evidence="3">PL_HMW_Pooled</strain>
        <tissue evidence="3">Head</tissue>
    </source>
</reference>
<reference evidence="3" key="2">
    <citation type="journal article" date="2023" name="BMC Genomics">
        <title>Pest status, molecular evolution, and epigenetic factors derived from the genome assembly of Frankliniella fusca, a thysanopteran phytovirus vector.</title>
        <authorList>
            <person name="Catto M.A."/>
            <person name="Labadie P.E."/>
            <person name="Jacobson A.L."/>
            <person name="Kennedy G.G."/>
            <person name="Srinivasan R."/>
            <person name="Hunt B.G."/>
        </authorList>
    </citation>
    <scope>NUCLEOTIDE SEQUENCE</scope>
    <source>
        <strain evidence="3">PL_HMW_Pooled</strain>
    </source>
</reference>
<keyword evidence="4" id="KW-1185">Reference proteome</keyword>
<dbReference type="Pfam" id="PF25273">
    <property type="entry name" value="DUF7869"/>
    <property type="match status" value="1"/>
</dbReference>
<gene>
    <name evidence="3" type="ORF">KUF71_010161</name>
</gene>
<dbReference type="Proteomes" id="UP001219518">
    <property type="component" value="Unassembled WGS sequence"/>
</dbReference>
<feature type="region of interest" description="Disordered" evidence="1">
    <location>
        <begin position="1"/>
        <end position="65"/>
    </location>
</feature>
<feature type="region of interest" description="Disordered" evidence="1">
    <location>
        <begin position="110"/>
        <end position="134"/>
    </location>
</feature>
<dbReference type="PANTHER" id="PTHR10773:SF19">
    <property type="match status" value="1"/>
</dbReference>
<proteinExistence type="predicted"/>
<dbReference type="AlphaFoldDB" id="A0AAE1HGU1"/>
<protein>
    <submittedName>
        <fullName evidence="3">GATOR complex protein MIOS</fullName>
    </submittedName>
</protein>
<comment type="caution">
    <text evidence="3">The sequence shown here is derived from an EMBL/GenBank/DDBJ whole genome shotgun (WGS) entry which is preliminary data.</text>
</comment>
<evidence type="ECO:0000256" key="1">
    <source>
        <dbReference type="SAM" id="MobiDB-lite"/>
    </source>
</evidence>
<accession>A0AAE1HGU1</accession>
<organism evidence="3 4">
    <name type="scientific">Frankliniella fusca</name>
    <dbReference type="NCBI Taxonomy" id="407009"/>
    <lineage>
        <taxon>Eukaryota</taxon>
        <taxon>Metazoa</taxon>
        <taxon>Ecdysozoa</taxon>
        <taxon>Arthropoda</taxon>
        <taxon>Hexapoda</taxon>
        <taxon>Insecta</taxon>
        <taxon>Pterygota</taxon>
        <taxon>Neoptera</taxon>
        <taxon>Paraneoptera</taxon>
        <taxon>Thysanoptera</taxon>
        <taxon>Terebrantia</taxon>
        <taxon>Thripoidea</taxon>
        <taxon>Thripidae</taxon>
        <taxon>Frankliniella</taxon>
    </lineage>
</organism>
<name>A0AAE1HGU1_9NEOP</name>
<feature type="compositionally biased region" description="Basic and acidic residues" evidence="1">
    <location>
        <begin position="31"/>
        <end position="65"/>
    </location>
</feature>
<dbReference type="EMBL" id="JAHWGI010001024">
    <property type="protein sequence ID" value="KAK3920924.1"/>
    <property type="molecule type" value="Genomic_DNA"/>
</dbReference>
<feature type="compositionally biased region" description="Polar residues" evidence="1">
    <location>
        <begin position="124"/>
        <end position="134"/>
    </location>
</feature>
<sequence length="894" mass="102544">MDRPSQGRRLLEALAKEKEKQQRQNQGSKQQESKKPESKKPESKKPDPKKPESEKPDPKKQEEPLYGHMVQAVSQNNTESDALSFTPSERDILNLDFIRELNGAQATREWLDSETSQTREHFSNNEQQDYNTSRCESLDRSSTSLLATTTSAIYQAPPQRSHFPFLDNSTPEDESFGFTQPGFLRAKRQLFGNDSLQDHLTAVDALAEEGFAPLEPLTPVELQQLSPAVDSLAPPVYQTLDQAGPPILHEEGVVSTFQSVALVPDEISILDVTPENNSQTETHTEEAEVVINSKKRSKRPSVPSLHTPPRKRQRSRPMAAAAKLAYNSGLAHTSVRGKEIKARSMRKGCHDTCRRKCQERITVSAWQKFFKVYYGSQSKNSQWHILTKYTYQVPVAHRKVVSSSPYRKFSYKYYLPDDEGRPVVVCQTMFLDTLDISVKVVQTAHKKNSPDKRGKHENRKTTSPILIGSVKDHIKSFPVIESHYCREGTRRRYLQANLSVARMYRLYIMQVGKGEHTASLRQYRDIFNCSFNLGFYKPKKDQCSLCFKWNSLSPEDRVANVELKREYDEHQEAKTLVRNIKKEVKDFSRSDENSNGRVKVICFDLQKVFFCPKSEVGEFFYKRKISAYNFTVFDCTKKCATCFVWDQTVGGRGAVEISSCVYEFIKCEVENGVREFIIFSDSCWSQNKNKILFTMYYVACQKFNIKITHRYLQKGHTQMECDSVHARIEHKTKNADIFTPMQWYGHIRAAKVKKPSYVVFEVKQEHLISFKDIASSAFKWDKVPVSKVNEILLDSAEPGKVFYKAKLIDPHTCFEVVVKKPGRPYNWVTFKAPHAYTGLIPLKPKLVKDLQYFVQRGLIPEDSLGYYERVTSPTFGVAPAEDPRGQPLPIRRDT</sequence>
<evidence type="ECO:0000313" key="3">
    <source>
        <dbReference type="EMBL" id="KAK3920924.1"/>
    </source>
</evidence>
<feature type="compositionally biased region" description="Basic and acidic residues" evidence="1">
    <location>
        <begin position="1"/>
        <end position="22"/>
    </location>
</feature>
<evidence type="ECO:0000313" key="4">
    <source>
        <dbReference type="Proteomes" id="UP001219518"/>
    </source>
</evidence>
<dbReference type="InterPro" id="IPR057191">
    <property type="entry name" value="DUF7869"/>
</dbReference>